<dbReference type="SUPFAM" id="SSF50978">
    <property type="entry name" value="WD40 repeat-like"/>
    <property type="match status" value="1"/>
</dbReference>
<keyword evidence="1 3" id="KW-0853">WD repeat</keyword>
<dbReference type="InterPro" id="IPR015943">
    <property type="entry name" value="WD40/YVTN_repeat-like_dom_sf"/>
</dbReference>
<dbReference type="Gene3D" id="2.130.10.10">
    <property type="entry name" value="YVTN repeat-like/Quinoprotein amine dehydrogenase"/>
    <property type="match status" value="3"/>
</dbReference>
<dbReference type="InterPro" id="IPR001680">
    <property type="entry name" value="WD40_rpt"/>
</dbReference>
<dbReference type="PRINTS" id="PR00320">
    <property type="entry name" value="GPROTEINBRPT"/>
</dbReference>
<evidence type="ECO:0000313" key="4">
    <source>
        <dbReference type="EMBL" id="KAK4438447.1"/>
    </source>
</evidence>
<evidence type="ECO:0000313" key="5">
    <source>
        <dbReference type="Proteomes" id="UP001293254"/>
    </source>
</evidence>
<dbReference type="EMBL" id="JACGWO010000001">
    <property type="protein sequence ID" value="KAK4438447.1"/>
    <property type="molecule type" value="Genomic_DNA"/>
</dbReference>
<name>A0AAE1YY74_9LAMI</name>
<dbReference type="AlphaFoldDB" id="A0AAE1YY74"/>
<feature type="repeat" description="WD" evidence="3">
    <location>
        <begin position="337"/>
        <end position="367"/>
    </location>
</feature>
<protein>
    <submittedName>
        <fullName evidence="4">Protein JINGUBANG</fullName>
    </submittedName>
</protein>
<reference evidence="4" key="2">
    <citation type="journal article" date="2024" name="Plant">
        <title>Genomic evolution and insights into agronomic trait innovations of Sesamum species.</title>
        <authorList>
            <person name="Miao H."/>
            <person name="Wang L."/>
            <person name="Qu L."/>
            <person name="Liu H."/>
            <person name="Sun Y."/>
            <person name="Le M."/>
            <person name="Wang Q."/>
            <person name="Wei S."/>
            <person name="Zheng Y."/>
            <person name="Lin W."/>
            <person name="Duan Y."/>
            <person name="Cao H."/>
            <person name="Xiong S."/>
            <person name="Wang X."/>
            <person name="Wei L."/>
            <person name="Li C."/>
            <person name="Ma Q."/>
            <person name="Ju M."/>
            <person name="Zhao R."/>
            <person name="Li G."/>
            <person name="Mu C."/>
            <person name="Tian Q."/>
            <person name="Mei H."/>
            <person name="Zhang T."/>
            <person name="Gao T."/>
            <person name="Zhang H."/>
        </authorList>
    </citation>
    <scope>NUCLEOTIDE SEQUENCE</scope>
    <source>
        <strain evidence="4">3651</strain>
    </source>
</reference>
<evidence type="ECO:0000256" key="1">
    <source>
        <dbReference type="ARBA" id="ARBA00022574"/>
    </source>
</evidence>
<dbReference type="Proteomes" id="UP001293254">
    <property type="component" value="Unassembled WGS sequence"/>
</dbReference>
<evidence type="ECO:0000256" key="2">
    <source>
        <dbReference type="ARBA" id="ARBA00022737"/>
    </source>
</evidence>
<reference evidence="4" key="1">
    <citation type="submission" date="2020-06" db="EMBL/GenBank/DDBJ databases">
        <authorList>
            <person name="Li T."/>
            <person name="Hu X."/>
            <person name="Zhang T."/>
            <person name="Song X."/>
            <person name="Zhang H."/>
            <person name="Dai N."/>
            <person name="Sheng W."/>
            <person name="Hou X."/>
            <person name="Wei L."/>
        </authorList>
    </citation>
    <scope>NUCLEOTIDE SEQUENCE</scope>
    <source>
        <strain evidence="4">3651</strain>
        <tissue evidence="4">Leaf</tissue>
    </source>
</reference>
<feature type="repeat" description="WD" evidence="3">
    <location>
        <begin position="283"/>
        <end position="325"/>
    </location>
</feature>
<dbReference type="PROSITE" id="PS50082">
    <property type="entry name" value="WD_REPEATS_2"/>
    <property type="match status" value="3"/>
</dbReference>
<dbReference type="PANTHER" id="PTHR22844">
    <property type="entry name" value="F-BOX AND WD40 DOMAIN PROTEIN"/>
    <property type="match status" value="1"/>
</dbReference>
<organism evidence="4 5">
    <name type="scientific">Sesamum alatum</name>
    <dbReference type="NCBI Taxonomy" id="300844"/>
    <lineage>
        <taxon>Eukaryota</taxon>
        <taxon>Viridiplantae</taxon>
        <taxon>Streptophyta</taxon>
        <taxon>Embryophyta</taxon>
        <taxon>Tracheophyta</taxon>
        <taxon>Spermatophyta</taxon>
        <taxon>Magnoliopsida</taxon>
        <taxon>eudicotyledons</taxon>
        <taxon>Gunneridae</taxon>
        <taxon>Pentapetalae</taxon>
        <taxon>asterids</taxon>
        <taxon>lamiids</taxon>
        <taxon>Lamiales</taxon>
        <taxon>Pedaliaceae</taxon>
        <taxon>Sesamum</taxon>
    </lineage>
</organism>
<dbReference type="PANTHER" id="PTHR22844:SF324">
    <property type="entry name" value="TRANSDUCIN_WD40 REPEAT PROTEIN"/>
    <property type="match status" value="1"/>
</dbReference>
<dbReference type="InterPro" id="IPR020472">
    <property type="entry name" value="WD40_PAC1"/>
</dbReference>
<dbReference type="InterPro" id="IPR045182">
    <property type="entry name" value="JINGUBANG-like"/>
</dbReference>
<comment type="caution">
    <text evidence="4">The sequence shown here is derived from an EMBL/GenBank/DDBJ whole genome shotgun (WGS) entry which is preliminary data.</text>
</comment>
<dbReference type="InterPro" id="IPR036322">
    <property type="entry name" value="WD40_repeat_dom_sf"/>
</dbReference>
<dbReference type="PROSITE" id="PS50294">
    <property type="entry name" value="WD_REPEATS_REGION"/>
    <property type="match status" value="2"/>
</dbReference>
<proteinExistence type="predicted"/>
<dbReference type="SMART" id="SM00320">
    <property type="entry name" value="WD40"/>
    <property type="match status" value="6"/>
</dbReference>
<keyword evidence="2" id="KW-0677">Repeat</keyword>
<dbReference type="Pfam" id="PF00400">
    <property type="entry name" value="WD40"/>
    <property type="match status" value="5"/>
</dbReference>
<gene>
    <name evidence="4" type="ORF">Salat_0179000</name>
</gene>
<evidence type="ECO:0000256" key="3">
    <source>
        <dbReference type="PROSITE-ProRule" id="PRU00221"/>
    </source>
</evidence>
<accession>A0AAE1YY74</accession>
<feature type="repeat" description="WD" evidence="3">
    <location>
        <begin position="237"/>
        <end position="278"/>
    </location>
</feature>
<keyword evidence="5" id="KW-1185">Reference proteome</keyword>
<sequence length="426" mass="46826">MEEIQKWLANGYVNNPADILSKSPSLSSSATTSSTSQETHSARTLCEDTSFNSSCNNYTSNCPIQTRPSISHFCIATLRTLTPQISCLAVQNATLYAASIKEINVFDLNSFALVDAFGPGLGLVKSIAFSDGKIFTAHQDCKIRVWKQVISTSSGKQKHQLISTLPTFKDRLFNCMLAKNYVQVRRHKRQLWIQHADAVSGLAVVNNDAGLMYSVSWDKSFKIWQISSDMHCLESVDRAHSDAVNAIIVNPFDKTIYTGSADGYIKAWRKPDGRKKHQLLTAIAKHESSVNALAFMTRDGSILCSGGGDKRILVWETTGNDQNDKNNDDHMFVSCCLKGHGGPILCLVHVNGVVISGSSDRTVRIWKYYGKGFGGRCLRVLEGHSKPVKSLVGIPGGDLDDSLRVFSGSLDGEIRAWKLIISDETD</sequence>